<dbReference type="PANTHER" id="PTHR46769:SF2">
    <property type="entry name" value="FIBROCYSTIN-L ISOFORM 2 PRECURSOR-RELATED"/>
    <property type="match status" value="1"/>
</dbReference>
<proteinExistence type="predicted"/>
<dbReference type="PROSITE" id="PS51820">
    <property type="entry name" value="PA14"/>
    <property type="match status" value="1"/>
</dbReference>
<name>A0A381Z556_9ZZZZ</name>
<evidence type="ECO:0000256" key="1">
    <source>
        <dbReference type="ARBA" id="ARBA00022729"/>
    </source>
</evidence>
<dbReference type="Pfam" id="PF07691">
    <property type="entry name" value="PA14"/>
    <property type="match status" value="1"/>
</dbReference>
<dbReference type="Gene3D" id="2.60.120.1560">
    <property type="match status" value="1"/>
</dbReference>
<organism evidence="4">
    <name type="scientific">marine metagenome</name>
    <dbReference type="NCBI Taxonomy" id="408172"/>
    <lineage>
        <taxon>unclassified sequences</taxon>
        <taxon>metagenomes</taxon>
        <taxon>ecological metagenomes</taxon>
    </lineage>
</organism>
<protein>
    <recommendedName>
        <fullName evidence="3">PA14 domain-containing protein</fullName>
    </recommendedName>
</protein>
<dbReference type="AlphaFoldDB" id="A0A381Z556"/>
<dbReference type="EMBL" id="UINC01019896">
    <property type="protein sequence ID" value="SVA84081.1"/>
    <property type="molecule type" value="Genomic_DNA"/>
</dbReference>
<gene>
    <name evidence="4" type="ORF">METZ01_LOCUS136935</name>
</gene>
<dbReference type="InterPro" id="IPR011658">
    <property type="entry name" value="PA14_dom"/>
</dbReference>
<dbReference type="PANTHER" id="PTHR46769">
    <property type="entry name" value="POLYCYSTIC KIDNEY AND HEPATIC DISEASE 1 (AUTOSOMAL RECESSIVE)-LIKE 1"/>
    <property type="match status" value="1"/>
</dbReference>
<feature type="region of interest" description="Disordered" evidence="2">
    <location>
        <begin position="536"/>
        <end position="560"/>
    </location>
</feature>
<feature type="non-terminal residue" evidence="4">
    <location>
        <position position="724"/>
    </location>
</feature>
<dbReference type="InterPro" id="IPR037524">
    <property type="entry name" value="PA14/GLEYA"/>
</dbReference>
<evidence type="ECO:0000256" key="2">
    <source>
        <dbReference type="SAM" id="MobiDB-lite"/>
    </source>
</evidence>
<reference evidence="4" key="1">
    <citation type="submission" date="2018-05" db="EMBL/GenBank/DDBJ databases">
        <authorList>
            <person name="Lanie J.A."/>
            <person name="Ng W.-L."/>
            <person name="Kazmierczak K.M."/>
            <person name="Andrzejewski T.M."/>
            <person name="Davidsen T.M."/>
            <person name="Wayne K.J."/>
            <person name="Tettelin H."/>
            <person name="Glass J.I."/>
            <person name="Rusch D."/>
            <person name="Podicherti R."/>
            <person name="Tsui H.-C.T."/>
            <person name="Winkler M.E."/>
        </authorList>
    </citation>
    <scope>NUCLEOTIDE SEQUENCE</scope>
</reference>
<accession>A0A381Z556</accession>
<dbReference type="InterPro" id="IPR052387">
    <property type="entry name" value="Fibrocystin"/>
</dbReference>
<sequence length="724" mass="77880">MKNQPIYDGIVKAWQRLVNWGALAPATVLGLLLVQTQAQGQAPKEPQGFIMVKEYHGIGGVDINLLLDNPKYPGAPDWQGVASYFEWPQSGDIEIPPPGNVMDNYGWVMEGYVFPPETGDYIFSAATDDHHQLWLSTDDDPANAIQITQETGWQPVRNYQPISDEATSDPVFLEEGQAYYIKLITKEGGGGDNAAVAWSLPSDDGFEVGVGAEPISGEYLASMFLIPASVAISPTGFQITIMGSVDSVTAKLNGEVVDVSLETGDEESTATYSPGGVFAAGSEVTVEATIKWEGESVVVSGNAVMPSFGLFAASYRIDEEDVDKETPGWLINTTQISTGQGVGSLHGNSWANAEKQIRGEYIDPNTEEPYMNEADYDSFEGWSYYYMLSDVVNFDQDANGVGNFVDDWEIPGIPGWGDSTDGIASEFMTILYLEKGAYHFGVNSDDGFDASTGPNFGDLLSPSLGRFDGGRGAADTTFRVVVEADGYYPLRVSWWEGGGGANCEVFSIVDGEKILIGDPDNEDAIQCYAVGGVPIEESTTDRPSTGRAYVSDISPSEGDKMEKSPVVEVKIVNGSVTSVNKDSIKLIVDGEAVDAKVSESDGVVKVTHDLVGIAGGVHTASVAYTESNGIERFTEWSFNLPKVYTPAGDPPTEPMGLVAVREYHGIGGNTLAPLFASDKFPDSPDFEGLATYFEWPNSGDIEVPPAADVRNNYGWSMMGYVYPP</sequence>
<feature type="domain" description="PA14" evidence="3">
    <location>
        <begin position="56"/>
        <end position="212"/>
    </location>
</feature>
<keyword evidence="1" id="KW-0732">Signal</keyword>
<dbReference type="SUPFAM" id="SSF56988">
    <property type="entry name" value="Anthrax protective antigen"/>
    <property type="match status" value="1"/>
</dbReference>
<evidence type="ECO:0000313" key="4">
    <source>
        <dbReference type="EMBL" id="SVA84081.1"/>
    </source>
</evidence>
<evidence type="ECO:0000259" key="3">
    <source>
        <dbReference type="PROSITE" id="PS51820"/>
    </source>
</evidence>